<protein>
    <recommendedName>
        <fullName evidence="3">PhoD-like phosphatase metallophosphatase domain-containing protein</fullName>
    </recommendedName>
</protein>
<dbReference type="OrthoDB" id="9795624at2"/>
<evidence type="ECO:0000313" key="1">
    <source>
        <dbReference type="EMBL" id="SPJ33868.1"/>
    </source>
</evidence>
<sequence length="644" mass="74021">MSTFAPEKVVSKTPVLHALPEVIAGPMLRRLLPERMTLWLVASKALALTLVLERSGKRSVRLPLDHQQCHQLRIGEHAVVHMIDVALCPTLDEGEIFHYDLLIESEGQYRGIADWAPQLCHDGENLLTVRHAMTLASIAHGSCRRPHHDAPDGLARLDRQLHDQRATPEKWPSLLMMSGDQIYADDVAGPMLLAINALVARLGLYHERFESAEISDSRTLLQDPWLYQRNRLLPATAENRLLQRYFFRGKKKPIFTAAGADNHLISLSEILAMYLLVWSPIAWQLIDIKTPALEDKAAARFEKEHQALEHFIDELPAVRRVLAHLPTWMIFDDHDVTDDWNLTAQWEEAALGHPFSRRIMGNAMIGYLICQGWGNAPEHFEVDLMAHLQTSLHTREERDHDALIDALLDFDHWHYTLPTRPAMVILDTRTRRWHNERAPHKPSGLMDWEALTELQQELMGHDAVIMVSAAPVFGVKLIETVQRVFVWLNHPLLVDAENWMSHRGAAHVMLNIFRHRHTPKNFTVLSGDVHYSFAYDVQLRGQHQRPSIWQVTSSGIRNEFPNTLLNVLDRINRWLFAARSPVNWLTKRRHMRIKPRQPDNRSPGERLVNKAGIGLLHLDDQGRPREIIQLGGNNHDVRFERDDR</sequence>
<evidence type="ECO:0000313" key="2">
    <source>
        <dbReference type="Proteomes" id="UP000244934"/>
    </source>
</evidence>
<gene>
    <name evidence="1" type="ORF">KSP9073_01892</name>
</gene>
<reference evidence="2" key="1">
    <citation type="submission" date="2018-03" db="EMBL/GenBank/DDBJ databases">
        <authorList>
            <person name="Navarro De La Torre S."/>
        </authorList>
    </citation>
    <scope>NUCLEOTIDE SEQUENCE [LARGE SCALE GENOMIC DNA]</scope>
    <source>
        <strain evidence="2">EAod3</strain>
    </source>
</reference>
<dbReference type="Gene3D" id="3.60.21.70">
    <property type="entry name" value="PhoD-like phosphatase"/>
    <property type="match status" value="1"/>
</dbReference>
<dbReference type="InterPro" id="IPR038607">
    <property type="entry name" value="PhoD-like_sf"/>
</dbReference>
<organism evidence="1 2">
    <name type="scientific">Kushneria phyllosphaerae</name>
    <dbReference type="NCBI Taxonomy" id="2100822"/>
    <lineage>
        <taxon>Bacteria</taxon>
        <taxon>Pseudomonadati</taxon>
        <taxon>Pseudomonadota</taxon>
        <taxon>Gammaproteobacteria</taxon>
        <taxon>Oceanospirillales</taxon>
        <taxon>Halomonadaceae</taxon>
        <taxon>Kushneria</taxon>
    </lineage>
</organism>
<evidence type="ECO:0008006" key="3">
    <source>
        <dbReference type="Google" id="ProtNLM"/>
    </source>
</evidence>
<name>A0A2R8CLU4_9GAMM</name>
<dbReference type="Proteomes" id="UP000244934">
    <property type="component" value="Unassembled WGS sequence"/>
</dbReference>
<dbReference type="AlphaFoldDB" id="A0A2R8CLU4"/>
<dbReference type="PANTHER" id="PTHR37031:SF2">
    <property type="entry name" value="PHOD-LIKE PHOSPHATASE METALLOPHOSPHATASE DOMAIN-CONTAINING PROTEIN"/>
    <property type="match status" value="1"/>
</dbReference>
<dbReference type="RefSeq" id="WP_108842673.1">
    <property type="nucleotide sequence ID" value="NZ_ONZI01000002.1"/>
</dbReference>
<accession>A0A2R8CLU4</accession>
<dbReference type="EMBL" id="ONZI01000002">
    <property type="protein sequence ID" value="SPJ33868.1"/>
    <property type="molecule type" value="Genomic_DNA"/>
</dbReference>
<proteinExistence type="predicted"/>
<dbReference type="PANTHER" id="PTHR37031">
    <property type="entry name" value="METALLOPHOSPHATASE BINDING DOMAIN PROTEIN"/>
    <property type="match status" value="1"/>
</dbReference>
<keyword evidence="2" id="KW-1185">Reference proteome</keyword>